<protein>
    <recommendedName>
        <fullName evidence="2">VPS9 domain-containing protein</fullName>
    </recommendedName>
</protein>
<dbReference type="SUPFAM" id="SSF109993">
    <property type="entry name" value="VPS9 domain"/>
    <property type="match status" value="1"/>
</dbReference>
<dbReference type="InterPro" id="IPR003123">
    <property type="entry name" value="VPS9"/>
</dbReference>
<feature type="region of interest" description="Disordered" evidence="1">
    <location>
        <begin position="352"/>
        <end position="405"/>
    </location>
</feature>
<evidence type="ECO:0000313" key="4">
    <source>
        <dbReference type="Proteomes" id="UP001165060"/>
    </source>
</evidence>
<dbReference type="InterPro" id="IPR037191">
    <property type="entry name" value="VPS9_dom_sf"/>
</dbReference>
<dbReference type="EMBL" id="BRYB01004742">
    <property type="protein sequence ID" value="GMI36001.1"/>
    <property type="molecule type" value="Genomic_DNA"/>
</dbReference>
<feature type="non-terminal residue" evidence="3">
    <location>
        <position position="1"/>
    </location>
</feature>
<gene>
    <name evidence="3" type="ORF">TeGR_g15006</name>
</gene>
<dbReference type="InterPro" id="IPR045046">
    <property type="entry name" value="Vps9-like"/>
</dbReference>
<evidence type="ECO:0000256" key="1">
    <source>
        <dbReference type="SAM" id="MobiDB-lite"/>
    </source>
</evidence>
<evidence type="ECO:0000259" key="2">
    <source>
        <dbReference type="PROSITE" id="PS51205"/>
    </source>
</evidence>
<accession>A0ABQ6MYP7</accession>
<proteinExistence type="predicted"/>
<dbReference type="Proteomes" id="UP001165060">
    <property type="component" value="Unassembled WGS sequence"/>
</dbReference>
<keyword evidence="4" id="KW-1185">Reference proteome</keyword>
<evidence type="ECO:0000313" key="3">
    <source>
        <dbReference type="EMBL" id="GMI36001.1"/>
    </source>
</evidence>
<sequence length="405" mass="44518">PPPSPNPPPQSSGGLFSTFSRPPPVADRAQALDRWLRKLARLVYASALHEKSREVLLLLIIFLKPLESRVEFPPIDPGCLPAALETYACRVLVLPVLDLLISQFVAALAASLPNNPQLVDYVKRQERGALKEIADEHMGKLAGFADQLSAMVVEGCKADMEALAGRAEFEGRGWNGEEEVQRAVQRVVEMEVYVPLRSLLSRVIVNAYRRDDALVHDRMARLLPRDQAWFNIPEGFRSPSGWSAAAGILKAGIGASTLPSDKLRAIVACAREIMRTYKEEHEGEEGDTIPLGADDFLPVFIYAVLRSDLGRAASLLALLSGFCSGNRRIGETGYYLATFEAAVEHIKMMGETDEEREVREAAEAKEDEEAEQARRADRDGQQEQQQDGDPGKQLEALLAGSGFLS</sequence>
<comment type="caution">
    <text evidence="3">The sequence shown here is derived from an EMBL/GenBank/DDBJ whole genome shotgun (WGS) entry which is preliminary data.</text>
</comment>
<organism evidence="3 4">
    <name type="scientific">Tetraparma gracilis</name>
    <dbReference type="NCBI Taxonomy" id="2962635"/>
    <lineage>
        <taxon>Eukaryota</taxon>
        <taxon>Sar</taxon>
        <taxon>Stramenopiles</taxon>
        <taxon>Ochrophyta</taxon>
        <taxon>Bolidophyceae</taxon>
        <taxon>Parmales</taxon>
        <taxon>Triparmaceae</taxon>
        <taxon>Tetraparma</taxon>
    </lineage>
</organism>
<reference evidence="3 4" key="1">
    <citation type="journal article" date="2023" name="Commun. Biol.">
        <title>Genome analysis of Parmales, the sister group of diatoms, reveals the evolutionary specialization of diatoms from phago-mixotrophs to photoautotrophs.</title>
        <authorList>
            <person name="Ban H."/>
            <person name="Sato S."/>
            <person name="Yoshikawa S."/>
            <person name="Yamada K."/>
            <person name="Nakamura Y."/>
            <person name="Ichinomiya M."/>
            <person name="Sato N."/>
            <person name="Blanc-Mathieu R."/>
            <person name="Endo H."/>
            <person name="Kuwata A."/>
            <person name="Ogata H."/>
        </authorList>
    </citation>
    <scope>NUCLEOTIDE SEQUENCE [LARGE SCALE GENOMIC DNA]</scope>
</reference>
<dbReference type="Pfam" id="PF02204">
    <property type="entry name" value="VPS9"/>
    <property type="match status" value="1"/>
</dbReference>
<feature type="region of interest" description="Disordered" evidence="1">
    <location>
        <begin position="1"/>
        <end position="21"/>
    </location>
</feature>
<feature type="compositionally biased region" description="Pro residues" evidence="1">
    <location>
        <begin position="1"/>
        <end position="10"/>
    </location>
</feature>
<feature type="compositionally biased region" description="Basic and acidic residues" evidence="1">
    <location>
        <begin position="352"/>
        <end position="364"/>
    </location>
</feature>
<dbReference type="PROSITE" id="PS51205">
    <property type="entry name" value="VPS9"/>
    <property type="match status" value="1"/>
</dbReference>
<dbReference type="Gene3D" id="1.20.1050.80">
    <property type="entry name" value="VPS9 domain"/>
    <property type="match status" value="1"/>
</dbReference>
<dbReference type="PANTHER" id="PTHR23101">
    <property type="entry name" value="RAB GDP/GTP EXCHANGE FACTOR"/>
    <property type="match status" value="1"/>
</dbReference>
<feature type="compositionally biased region" description="Basic and acidic residues" evidence="1">
    <location>
        <begin position="371"/>
        <end position="381"/>
    </location>
</feature>
<dbReference type="PANTHER" id="PTHR23101:SF25">
    <property type="entry name" value="GTPASE-ACTIVATING PROTEIN AND VPS9 DOMAIN-CONTAINING PROTEIN 1"/>
    <property type="match status" value="1"/>
</dbReference>
<name>A0ABQ6MYP7_9STRA</name>
<dbReference type="SMART" id="SM00167">
    <property type="entry name" value="VPS9"/>
    <property type="match status" value="1"/>
</dbReference>
<feature type="domain" description="VPS9" evidence="2">
    <location>
        <begin position="209"/>
        <end position="355"/>
    </location>
</feature>